<evidence type="ECO:0000259" key="4">
    <source>
        <dbReference type="PROSITE" id="PS51733"/>
    </source>
</evidence>
<dbReference type="InterPro" id="IPR013196">
    <property type="entry name" value="HTH_11"/>
</dbReference>
<dbReference type="InterPro" id="IPR004143">
    <property type="entry name" value="BPL_LPL_catalytic"/>
</dbReference>
<dbReference type="SUPFAM" id="SSF55681">
    <property type="entry name" value="Class II aaRS and biotin synthetases"/>
    <property type="match status" value="1"/>
</dbReference>
<accession>A0ABV1J862</accession>
<proteinExistence type="inferred from homology"/>
<comment type="caution">
    <text evidence="5">The sequence shown here is derived from an EMBL/GenBank/DDBJ whole genome shotgun (WGS) entry which is preliminary data.</text>
</comment>
<dbReference type="HAMAP" id="MF_00978">
    <property type="entry name" value="Bifunct_BirA"/>
    <property type="match status" value="1"/>
</dbReference>
<feature type="DNA-binding region" description="H-T-H motif" evidence="3">
    <location>
        <begin position="20"/>
        <end position="39"/>
    </location>
</feature>
<keyword evidence="1 3" id="KW-0436">Ligase</keyword>
<dbReference type="InterPro" id="IPR045864">
    <property type="entry name" value="aa-tRNA-synth_II/BPL/LPL"/>
</dbReference>
<name>A0ABV1J862_9FIRM</name>
<dbReference type="Pfam" id="PF02237">
    <property type="entry name" value="BPL_C"/>
    <property type="match status" value="1"/>
</dbReference>
<sequence length="316" mass="34763">MKSKDYILKALKEADDYLSGEDLARAMNISRAAVWQAIKALRQDGYLIDAVTNRGYRLNENYEALDAERIRSRLTDDLKDVTVSVLDRVDSTNDAIFREDAASPLPSFSFMTAEEQTAGKGRVGKSFLSPYGTGLYLSTIIHADDAPDPSLITMAAAVALKEAITEQTSDDVKIKWVNDLYFNHKKIAGILTEADFSQGKARYVIGLGINTHTPQNLFEKQALPTAGSLTGNISRNQLAADLMNALYRWIQRPADEILNAYRKYNLTIGKTIRFAKGDIEYTGVAEAIDDDGALLVAVEGRTLRLSAGAISIEGSW</sequence>
<evidence type="ECO:0000256" key="2">
    <source>
        <dbReference type="ARBA" id="ARBA00023267"/>
    </source>
</evidence>
<organism evidence="5 6">
    <name type="scientific">Aedoeadaptatus acetigenes</name>
    <dbReference type="NCBI Taxonomy" id="2981723"/>
    <lineage>
        <taxon>Bacteria</taxon>
        <taxon>Bacillati</taxon>
        <taxon>Bacillota</taxon>
        <taxon>Tissierellia</taxon>
        <taxon>Tissierellales</taxon>
        <taxon>Peptoniphilaceae</taxon>
        <taxon>Aedoeadaptatus</taxon>
    </lineage>
</organism>
<evidence type="ECO:0000313" key="5">
    <source>
        <dbReference type="EMBL" id="MEQ3354393.1"/>
    </source>
</evidence>
<dbReference type="Gene3D" id="1.10.10.10">
    <property type="entry name" value="Winged helix-like DNA-binding domain superfamily/Winged helix DNA-binding domain"/>
    <property type="match status" value="1"/>
</dbReference>
<feature type="binding site" evidence="3">
    <location>
        <position position="116"/>
    </location>
    <ligand>
        <name>biotin</name>
        <dbReference type="ChEBI" id="CHEBI:57586"/>
    </ligand>
</feature>
<dbReference type="RefSeq" id="WP_349054666.1">
    <property type="nucleotide sequence ID" value="NZ_JBBNPS010000042.1"/>
</dbReference>
<comment type="catalytic activity">
    <reaction evidence="3">
        <text>biotin + L-lysyl-[protein] + ATP = N(6)-biotinyl-L-lysyl-[protein] + AMP + diphosphate + H(+)</text>
        <dbReference type="Rhea" id="RHEA:11756"/>
        <dbReference type="Rhea" id="RHEA-COMP:9752"/>
        <dbReference type="Rhea" id="RHEA-COMP:10505"/>
        <dbReference type="ChEBI" id="CHEBI:15378"/>
        <dbReference type="ChEBI" id="CHEBI:29969"/>
        <dbReference type="ChEBI" id="CHEBI:30616"/>
        <dbReference type="ChEBI" id="CHEBI:33019"/>
        <dbReference type="ChEBI" id="CHEBI:57586"/>
        <dbReference type="ChEBI" id="CHEBI:83144"/>
        <dbReference type="ChEBI" id="CHEBI:456215"/>
        <dbReference type="EC" id="6.3.4.15"/>
    </reaction>
</comment>
<dbReference type="EMBL" id="JBBNPS010000042">
    <property type="protein sequence ID" value="MEQ3354393.1"/>
    <property type="molecule type" value="Genomic_DNA"/>
</dbReference>
<dbReference type="InterPro" id="IPR004408">
    <property type="entry name" value="Biotin_CoA_COase_ligase"/>
</dbReference>
<dbReference type="CDD" id="cd16442">
    <property type="entry name" value="BPL"/>
    <property type="match status" value="1"/>
</dbReference>
<dbReference type="PANTHER" id="PTHR12835">
    <property type="entry name" value="BIOTIN PROTEIN LIGASE"/>
    <property type="match status" value="1"/>
</dbReference>
<dbReference type="SUPFAM" id="SSF46785">
    <property type="entry name" value="Winged helix' DNA-binding domain"/>
    <property type="match status" value="1"/>
</dbReference>
<gene>
    <name evidence="3" type="primary">birA</name>
    <name evidence="5" type="ORF">AAA081_08820</name>
</gene>
<evidence type="ECO:0000256" key="3">
    <source>
        <dbReference type="HAMAP-Rule" id="MF_00978"/>
    </source>
</evidence>
<dbReference type="InterPro" id="IPR036388">
    <property type="entry name" value="WH-like_DNA-bd_sf"/>
</dbReference>
<dbReference type="NCBIfam" id="TIGR00121">
    <property type="entry name" value="birA_ligase"/>
    <property type="match status" value="1"/>
</dbReference>
<dbReference type="Pfam" id="PF08279">
    <property type="entry name" value="HTH_11"/>
    <property type="match status" value="1"/>
</dbReference>
<dbReference type="Gene3D" id="2.30.30.100">
    <property type="match status" value="1"/>
</dbReference>
<dbReference type="Gene3D" id="3.30.930.10">
    <property type="entry name" value="Bira Bifunctional Protein, Domain 2"/>
    <property type="match status" value="1"/>
</dbReference>
<keyword evidence="3" id="KW-0678">Repressor</keyword>
<evidence type="ECO:0000256" key="1">
    <source>
        <dbReference type="ARBA" id="ARBA00022598"/>
    </source>
</evidence>
<dbReference type="InterPro" id="IPR030855">
    <property type="entry name" value="Bifunct_BirA"/>
</dbReference>
<comment type="caution">
    <text evidence="3">Lacks conserved residue(s) required for the propagation of feature annotation.</text>
</comment>
<keyword evidence="3" id="KW-0547">Nucleotide-binding</keyword>
<dbReference type="PROSITE" id="PS51733">
    <property type="entry name" value="BPL_LPL_CATALYTIC"/>
    <property type="match status" value="1"/>
</dbReference>
<keyword evidence="6" id="KW-1185">Reference proteome</keyword>
<dbReference type="GO" id="GO:0004077">
    <property type="term" value="F:biotin--[biotin carboxyl-carrier protein] ligase activity"/>
    <property type="evidence" value="ECO:0007669"/>
    <property type="project" value="UniProtKB-EC"/>
</dbReference>
<dbReference type="PANTHER" id="PTHR12835:SF5">
    <property type="entry name" value="BIOTIN--PROTEIN LIGASE"/>
    <property type="match status" value="1"/>
</dbReference>
<keyword evidence="2 3" id="KW-0092">Biotin</keyword>
<evidence type="ECO:0000313" key="6">
    <source>
        <dbReference type="Proteomes" id="UP001481872"/>
    </source>
</evidence>
<dbReference type="Pfam" id="PF03099">
    <property type="entry name" value="BPL_LplA_LipB"/>
    <property type="match status" value="1"/>
</dbReference>
<feature type="domain" description="BPL/LPL catalytic" evidence="4">
    <location>
        <begin position="68"/>
        <end position="254"/>
    </location>
</feature>
<dbReference type="EC" id="6.3.4.15" evidence="3"/>
<comment type="function">
    <text evidence="3">Acts both as a biotin--[acetyl-CoA-carboxylase] ligase and a repressor.</text>
</comment>
<dbReference type="CDD" id="cd00090">
    <property type="entry name" value="HTH_ARSR"/>
    <property type="match status" value="1"/>
</dbReference>
<keyword evidence="3" id="KW-0067">ATP-binding</keyword>
<keyword evidence="3" id="KW-0804">Transcription</keyword>
<feature type="binding site" evidence="3">
    <location>
        <begin position="91"/>
        <end position="93"/>
    </location>
    <ligand>
        <name>biotin</name>
        <dbReference type="ChEBI" id="CHEBI:57586"/>
    </ligand>
</feature>
<feature type="binding site" evidence="3">
    <location>
        <position position="186"/>
    </location>
    <ligand>
        <name>biotin</name>
        <dbReference type="ChEBI" id="CHEBI:57586"/>
    </ligand>
</feature>
<dbReference type="InterPro" id="IPR011991">
    <property type="entry name" value="ArsR-like_HTH"/>
</dbReference>
<comment type="similarity">
    <text evidence="3">Belongs to the biotin--protein ligase family.</text>
</comment>
<dbReference type="InterPro" id="IPR036390">
    <property type="entry name" value="WH_DNA-bd_sf"/>
</dbReference>
<dbReference type="InterPro" id="IPR003142">
    <property type="entry name" value="BPL_C"/>
</dbReference>
<keyword evidence="3" id="KW-0805">Transcription regulation</keyword>
<protein>
    <recommendedName>
        <fullName evidence="3">Bifunctional ligase/repressor BirA</fullName>
    </recommendedName>
    <alternativeName>
        <fullName evidence="3">Biotin--[acetyl-CoA-carboxylase] ligase</fullName>
        <ecNumber evidence="3">6.3.4.15</ecNumber>
    </alternativeName>
    <alternativeName>
        <fullName evidence="3">Biotin--protein ligase</fullName>
    </alternativeName>
    <alternativeName>
        <fullName evidence="3">Biotin-[acetyl-CoA carboxylase] synthetase</fullName>
    </alternativeName>
</protein>
<reference evidence="5 6" key="1">
    <citation type="submission" date="2024-04" db="EMBL/GenBank/DDBJ databases">
        <title>Human intestinal bacterial collection.</title>
        <authorList>
            <person name="Pauvert C."/>
            <person name="Hitch T.C.A."/>
            <person name="Clavel T."/>
        </authorList>
    </citation>
    <scope>NUCLEOTIDE SEQUENCE [LARGE SCALE GENOMIC DNA]</scope>
    <source>
        <strain evidence="5 6">CLA-SR-H026</strain>
    </source>
</reference>
<dbReference type="Proteomes" id="UP001481872">
    <property type="component" value="Unassembled WGS sequence"/>
</dbReference>
<keyword evidence="3" id="KW-0238">DNA-binding</keyword>